<dbReference type="InterPro" id="IPR001188">
    <property type="entry name" value="Sperm_putr-bd"/>
</dbReference>
<organism evidence="6 7">
    <name type="scientific">Kaistia nematophila</name>
    <dbReference type="NCBI Taxonomy" id="2994654"/>
    <lineage>
        <taxon>Bacteria</taxon>
        <taxon>Pseudomonadati</taxon>
        <taxon>Pseudomonadota</taxon>
        <taxon>Alphaproteobacteria</taxon>
        <taxon>Hyphomicrobiales</taxon>
        <taxon>Kaistiaceae</taxon>
        <taxon>Kaistia</taxon>
    </lineage>
</organism>
<dbReference type="CDD" id="cd13588">
    <property type="entry name" value="PBP2_polyamine_1"/>
    <property type="match status" value="1"/>
</dbReference>
<dbReference type="Gene3D" id="3.40.190.10">
    <property type="entry name" value="Periplasmic binding protein-like II"/>
    <property type="match status" value="2"/>
</dbReference>
<dbReference type="EMBL" id="JAPKNK010000013">
    <property type="protein sequence ID" value="MCX5572005.1"/>
    <property type="molecule type" value="Genomic_DNA"/>
</dbReference>
<name>A0A9X3EF25_9HYPH</name>
<dbReference type="PANTHER" id="PTHR30222:SF17">
    <property type="entry name" value="SPERMIDINE_PUTRESCINE-BINDING PERIPLASMIC PROTEIN"/>
    <property type="match status" value="1"/>
</dbReference>
<evidence type="ECO:0000256" key="2">
    <source>
        <dbReference type="ARBA" id="ARBA00022448"/>
    </source>
</evidence>
<dbReference type="GO" id="GO:0015846">
    <property type="term" value="P:polyamine transport"/>
    <property type="evidence" value="ECO:0007669"/>
    <property type="project" value="InterPro"/>
</dbReference>
<dbReference type="RefSeq" id="WP_266340963.1">
    <property type="nucleotide sequence ID" value="NZ_JAPKNK010000013.1"/>
</dbReference>
<feature type="chain" id="PRO_5040746833" evidence="5">
    <location>
        <begin position="25"/>
        <end position="339"/>
    </location>
</feature>
<comment type="subcellular location">
    <subcellularLocation>
        <location evidence="1">Periplasm</location>
    </subcellularLocation>
</comment>
<keyword evidence="2" id="KW-0813">Transport</keyword>
<protein>
    <submittedName>
        <fullName evidence="6">ABC transporter substrate-binding protein</fullName>
    </submittedName>
</protein>
<evidence type="ECO:0000313" key="6">
    <source>
        <dbReference type="EMBL" id="MCX5572005.1"/>
    </source>
</evidence>
<dbReference type="InterPro" id="IPR006059">
    <property type="entry name" value="SBP"/>
</dbReference>
<dbReference type="AlphaFoldDB" id="A0A9X3EF25"/>
<accession>A0A9X3EF25</accession>
<proteinExistence type="predicted"/>
<dbReference type="GO" id="GO:0019808">
    <property type="term" value="F:polyamine binding"/>
    <property type="evidence" value="ECO:0007669"/>
    <property type="project" value="InterPro"/>
</dbReference>
<feature type="signal peptide" evidence="5">
    <location>
        <begin position="1"/>
        <end position="24"/>
    </location>
</feature>
<dbReference type="GO" id="GO:0042597">
    <property type="term" value="C:periplasmic space"/>
    <property type="evidence" value="ECO:0007669"/>
    <property type="project" value="UniProtKB-SubCell"/>
</dbReference>
<dbReference type="PANTHER" id="PTHR30222">
    <property type="entry name" value="SPERMIDINE/PUTRESCINE-BINDING PERIPLASMIC PROTEIN"/>
    <property type="match status" value="1"/>
</dbReference>
<keyword evidence="7" id="KW-1185">Reference proteome</keyword>
<dbReference type="PRINTS" id="PR00909">
    <property type="entry name" value="SPERMDNBNDNG"/>
</dbReference>
<keyword evidence="4" id="KW-0574">Periplasm</keyword>
<evidence type="ECO:0000256" key="4">
    <source>
        <dbReference type="ARBA" id="ARBA00022764"/>
    </source>
</evidence>
<evidence type="ECO:0000256" key="5">
    <source>
        <dbReference type="SAM" id="SignalP"/>
    </source>
</evidence>
<reference evidence="6" key="1">
    <citation type="submission" date="2022-11" db="EMBL/GenBank/DDBJ databases">
        <title>Biodiversity and phylogenetic relationships of bacteria.</title>
        <authorList>
            <person name="Machado R.A.R."/>
            <person name="Bhat A."/>
            <person name="Loulou A."/>
            <person name="Kallel S."/>
        </authorList>
    </citation>
    <scope>NUCLEOTIDE SEQUENCE</scope>
    <source>
        <strain evidence="6">K-TC2</strain>
    </source>
</reference>
<dbReference type="SUPFAM" id="SSF53850">
    <property type="entry name" value="Periplasmic binding protein-like II"/>
    <property type="match status" value="1"/>
</dbReference>
<evidence type="ECO:0000256" key="1">
    <source>
        <dbReference type="ARBA" id="ARBA00004418"/>
    </source>
</evidence>
<evidence type="ECO:0000313" key="7">
    <source>
        <dbReference type="Proteomes" id="UP001144805"/>
    </source>
</evidence>
<keyword evidence="3 5" id="KW-0732">Signal</keyword>
<gene>
    <name evidence="6" type="ORF">OSH07_22580</name>
</gene>
<comment type="caution">
    <text evidence="6">The sequence shown here is derived from an EMBL/GenBank/DDBJ whole genome shotgun (WGS) entry which is preliminary data.</text>
</comment>
<dbReference type="Proteomes" id="UP001144805">
    <property type="component" value="Unassembled WGS sequence"/>
</dbReference>
<evidence type="ECO:0000256" key="3">
    <source>
        <dbReference type="ARBA" id="ARBA00022729"/>
    </source>
</evidence>
<dbReference type="Pfam" id="PF13416">
    <property type="entry name" value="SBP_bac_8"/>
    <property type="match status" value="1"/>
</dbReference>
<sequence length="339" mass="37277">MTSLKAVLGAAALAAGLWVSAASAETLRVLAWEGYADPDWVKDFTKETGIDVDVVFVGSDDEIWAKIKGSEGKDFDVMAVNTAQLQRYIDADLVKPWDLSKIPNQKDVLPRFQDLSKISGVTRDGKAYGIPFCFDSIGLIYDTDKVKPAPTSMSVLWDPQYQGKVLAYDNGEHNFSFTALTLGIENPFHLSDDQFAAVKAKLLELKPNVLSFYTTADEALQIYQNNDVALIWANYGQQQLKAMQKVGAHVAYIAPAEGSLSWLDNWALTSGAKDPDAAAKWVNFLLDKKIGAELSERTGFGNTAVASSNANDKDKLVWLESVEDPLKRSDLWNEIKASQ</sequence>